<dbReference type="EMBL" id="ML978080">
    <property type="protein sequence ID" value="KAF2009002.1"/>
    <property type="molecule type" value="Genomic_DNA"/>
</dbReference>
<dbReference type="SUPFAM" id="SSF48452">
    <property type="entry name" value="TPR-like"/>
    <property type="match status" value="1"/>
</dbReference>
<gene>
    <name evidence="3" type="ORF">BU24DRAFT_468404</name>
</gene>
<dbReference type="RefSeq" id="XP_033377341.1">
    <property type="nucleotide sequence ID" value="XM_033532522.1"/>
</dbReference>
<dbReference type="GeneID" id="54289919"/>
<feature type="domain" description="DUF7779" evidence="2">
    <location>
        <begin position="28"/>
        <end position="117"/>
    </location>
</feature>
<dbReference type="InterPro" id="IPR011990">
    <property type="entry name" value="TPR-like_helical_dom_sf"/>
</dbReference>
<evidence type="ECO:0000313" key="3">
    <source>
        <dbReference type="EMBL" id="KAF2009002.1"/>
    </source>
</evidence>
<organism evidence="3 4">
    <name type="scientific">Aaosphaeria arxii CBS 175.79</name>
    <dbReference type="NCBI Taxonomy" id="1450172"/>
    <lineage>
        <taxon>Eukaryota</taxon>
        <taxon>Fungi</taxon>
        <taxon>Dikarya</taxon>
        <taxon>Ascomycota</taxon>
        <taxon>Pezizomycotina</taxon>
        <taxon>Dothideomycetes</taxon>
        <taxon>Pleosporomycetidae</taxon>
        <taxon>Pleosporales</taxon>
        <taxon>Pleosporales incertae sedis</taxon>
        <taxon>Aaosphaeria</taxon>
    </lineage>
</organism>
<accession>A0A6A5X7T6</accession>
<name>A0A6A5X7T6_9PLEO</name>
<dbReference type="InterPro" id="IPR019734">
    <property type="entry name" value="TPR_rpt"/>
</dbReference>
<reference evidence="3" key="1">
    <citation type="journal article" date="2020" name="Stud. Mycol.">
        <title>101 Dothideomycetes genomes: a test case for predicting lifestyles and emergence of pathogens.</title>
        <authorList>
            <person name="Haridas S."/>
            <person name="Albert R."/>
            <person name="Binder M."/>
            <person name="Bloem J."/>
            <person name="Labutti K."/>
            <person name="Salamov A."/>
            <person name="Andreopoulos B."/>
            <person name="Baker S."/>
            <person name="Barry K."/>
            <person name="Bills G."/>
            <person name="Bluhm B."/>
            <person name="Cannon C."/>
            <person name="Castanera R."/>
            <person name="Culley D."/>
            <person name="Daum C."/>
            <person name="Ezra D."/>
            <person name="Gonzalez J."/>
            <person name="Henrissat B."/>
            <person name="Kuo A."/>
            <person name="Liang C."/>
            <person name="Lipzen A."/>
            <person name="Lutzoni F."/>
            <person name="Magnuson J."/>
            <person name="Mondo S."/>
            <person name="Nolan M."/>
            <person name="Ohm R."/>
            <person name="Pangilinan J."/>
            <person name="Park H.-J."/>
            <person name="Ramirez L."/>
            <person name="Alfaro M."/>
            <person name="Sun H."/>
            <person name="Tritt A."/>
            <person name="Yoshinaga Y."/>
            <person name="Zwiers L.-H."/>
            <person name="Turgeon B."/>
            <person name="Goodwin S."/>
            <person name="Spatafora J."/>
            <person name="Crous P."/>
            <person name="Grigoriev I."/>
        </authorList>
    </citation>
    <scope>NUCLEOTIDE SEQUENCE</scope>
    <source>
        <strain evidence="3">CBS 175.79</strain>
    </source>
</reference>
<dbReference type="OrthoDB" id="3938393at2759"/>
<evidence type="ECO:0000259" key="2">
    <source>
        <dbReference type="Pfam" id="PF25000"/>
    </source>
</evidence>
<dbReference type="Proteomes" id="UP000799778">
    <property type="component" value="Unassembled WGS sequence"/>
</dbReference>
<feature type="region of interest" description="Disordered" evidence="1">
    <location>
        <begin position="1"/>
        <end position="26"/>
    </location>
</feature>
<dbReference type="AlphaFoldDB" id="A0A6A5X7T6"/>
<keyword evidence="4" id="KW-1185">Reference proteome</keyword>
<dbReference type="Pfam" id="PF25000">
    <property type="entry name" value="DUF7779"/>
    <property type="match status" value="1"/>
</dbReference>
<evidence type="ECO:0000313" key="4">
    <source>
        <dbReference type="Proteomes" id="UP000799778"/>
    </source>
</evidence>
<dbReference type="Pfam" id="PF13181">
    <property type="entry name" value="TPR_8"/>
    <property type="match status" value="1"/>
</dbReference>
<dbReference type="Gene3D" id="1.25.40.10">
    <property type="entry name" value="Tetratricopeptide repeat domain"/>
    <property type="match status" value="2"/>
</dbReference>
<evidence type="ECO:0000256" key="1">
    <source>
        <dbReference type="SAM" id="MobiDB-lite"/>
    </source>
</evidence>
<sequence length="494" mass="56289">MDTQQLDQSPDDQRESATDSSSDALSTSFRSLDPWGLAVMGVLSFLDSDNITQPLLELSIILEYPWKLKICPSLFHFADVMEDLCDVSLVKFDSTSRTFSLDIEVQKAFRSFMTPEQRQIGFNKAVGLIHYAFPRRDDNLLAADLYQSWDQCAELLCHVICLKNCFREEMERNPEFRALQIYCDLNNSCQRQVDNLHSVDDLEDLIAVNSMALDTLPPEQQSIGLQGSLTSHRGQLNLRIGKTEEGVRWLRKSYEIRSQDDPFKPLESAWAADNLAAGLGSMGEFSEALEWCKIARDHYMDGTGQTIDSDPALMITTAIILFRSGKPKESRQMLNAALEQIEVARPYDWYRASEIHSQLSLLDRLDRRFASAEEHIMEAQNLYMKADGMRNHPLNAVNMYRLGCIALDQGEVQEAIKHLSDALSITRPQRHIMTAEHARVSFKLSQALAQDPRRESEARSMRDQAERLLRERAPEAGAADWESTYDSLIVLDWR</sequence>
<proteinExistence type="predicted"/>
<protein>
    <recommendedName>
        <fullName evidence="2">DUF7779 domain-containing protein</fullName>
    </recommendedName>
</protein>
<dbReference type="InterPro" id="IPR056681">
    <property type="entry name" value="DUF7779"/>
</dbReference>